<dbReference type="GeneID" id="19187884"/>
<dbReference type="STRING" id="1182543.W9XSZ1"/>
<accession>W9XSZ1</accession>
<feature type="non-terminal residue" evidence="1">
    <location>
        <position position="1"/>
    </location>
</feature>
<feature type="non-terminal residue" evidence="1">
    <location>
        <position position="172"/>
    </location>
</feature>
<proteinExistence type="predicted"/>
<evidence type="ECO:0000313" key="2">
    <source>
        <dbReference type="Proteomes" id="UP000019471"/>
    </source>
</evidence>
<protein>
    <submittedName>
        <fullName evidence="1">Uncharacterized protein</fullName>
    </submittedName>
</protein>
<dbReference type="OrthoDB" id="5563539at2759"/>
<keyword evidence="2" id="KW-1185">Reference proteome</keyword>
<gene>
    <name evidence="1" type="ORF">A1O5_03154</name>
</gene>
<reference evidence="1 2" key="1">
    <citation type="submission" date="2013-03" db="EMBL/GenBank/DDBJ databases">
        <title>The Genome Sequence of Cladophialophora psammophila CBS 110553.</title>
        <authorList>
            <consortium name="The Broad Institute Genomics Platform"/>
            <person name="Cuomo C."/>
            <person name="de Hoog S."/>
            <person name="Gorbushina A."/>
            <person name="Walker B."/>
            <person name="Young S.K."/>
            <person name="Zeng Q."/>
            <person name="Gargeya S."/>
            <person name="Fitzgerald M."/>
            <person name="Haas B."/>
            <person name="Abouelleil A."/>
            <person name="Allen A.W."/>
            <person name="Alvarado L."/>
            <person name="Arachchi H.M."/>
            <person name="Berlin A.M."/>
            <person name="Chapman S.B."/>
            <person name="Gainer-Dewar J."/>
            <person name="Goldberg J."/>
            <person name="Griggs A."/>
            <person name="Gujja S."/>
            <person name="Hansen M."/>
            <person name="Howarth C."/>
            <person name="Imamovic A."/>
            <person name="Ireland A."/>
            <person name="Larimer J."/>
            <person name="McCowan C."/>
            <person name="Murphy C."/>
            <person name="Pearson M."/>
            <person name="Poon T.W."/>
            <person name="Priest M."/>
            <person name="Roberts A."/>
            <person name="Saif S."/>
            <person name="Shea T."/>
            <person name="Sisk P."/>
            <person name="Sykes S."/>
            <person name="Wortman J."/>
            <person name="Nusbaum C."/>
            <person name="Birren B."/>
        </authorList>
    </citation>
    <scope>NUCLEOTIDE SEQUENCE [LARGE SCALE GENOMIC DNA]</scope>
    <source>
        <strain evidence="1 2">CBS 110553</strain>
    </source>
</reference>
<name>W9XSZ1_9EURO</name>
<comment type="caution">
    <text evidence="1">The sequence shown here is derived from an EMBL/GenBank/DDBJ whole genome shotgun (WGS) entry which is preliminary data.</text>
</comment>
<organism evidence="1 2">
    <name type="scientific">Cladophialophora psammophila CBS 110553</name>
    <dbReference type="NCBI Taxonomy" id="1182543"/>
    <lineage>
        <taxon>Eukaryota</taxon>
        <taxon>Fungi</taxon>
        <taxon>Dikarya</taxon>
        <taxon>Ascomycota</taxon>
        <taxon>Pezizomycotina</taxon>
        <taxon>Eurotiomycetes</taxon>
        <taxon>Chaetothyriomycetidae</taxon>
        <taxon>Chaetothyriales</taxon>
        <taxon>Herpotrichiellaceae</taxon>
        <taxon>Cladophialophora</taxon>
    </lineage>
</organism>
<sequence length="172" mass="19620">YRYRNRQTMQNSMRFENAQKRHALNTLNPATLNWWKERDLTWLYGPWQSESRGPGEVSNRGSPDALSSLPSVHRKPIWKWKSTSAAILGGVQSQISLLQRADGLLRAQLETSTVVQQRESSTDPTANFSSFVRSATSTLPEGRKRYSFANSQPPTPCEIEHGRFNDQVQQIE</sequence>
<dbReference type="RefSeq" id="XP_007741957.1">
    <property type="nucleotide sequence ID" value="XM_007743767.1"/>
</dbReference>
<dbReference type="EMBL" id="AMGX01000004">
    <property type="protein sequence ID" value="EXJ73394.1"/>
    <property type="molecule type" value="Genomic_DNA"/>
</dbReference>
<dbReference type="HOGENOM" id="CLU_1558956_0_0_1"/>
<evidence type="ECO:0000313" key="1">
    <source>
        <dbReference type="EMBL" id="EXJ73394.1"/>
    </source>
</evidence>
<dbReference type="AlphaFoldDB" id="W9XSZ1"/>
<dbReference type="Proteomes" id="UP000019471">
    <property type="component" value="Unassembled WGS sequence"/>
</dbReference>